<dbReference type="Gene3D" id="3.30.300.30">
    <property type="match status" value="1"/>
</dbReference>
<protein>
    <recommendedName>
        <fullName evidence="2">AMP-binding enzyme C-terminal domain-containing protein</fullName>
    </recommendedName>
</protein>
<accession>A0A645HJ23</accession>
<name>A0A645HJ23_9ZZZZ</name>
<dbReference type="AlphaFoldDB" id="A0A645HJ23"/>
<reference evidence="1" key="1">
    <citation type="submission" date="2019-08" db="EMBL/GenBank/DDBJ databases">
        <authorList>
            <person name="Kucharzyk K."/>
            <person name="Murdoch R.W."/>
            <person name="Higgins S."/>
            <person name="Loffler F."/>
        </authorList>
    </citation>
    <scope>NUCLEOTIDE SEQUENCE</scope>
</reference>
<proteinExistence type="predicted"/>
<dbReference type="InterPro" id="IPR045851">
    <property type="entry name" value="AMP-bd_C_sf"/>
</dbReference>
<dbReference type="SUPFAM" id="SSF56801">
    <property type="entry name" value="Acetyl-CoA synthetase-like"/>
    <property type="match status" value="1"/>
</dbReference>
<evidence type="ECO:0000313" key="1">
    <source>
        <dbReference type="EMBL" id="MPN39021.1"/>
    </source>
</evidence>
<gene>
    <name evidence="1" type="ORF">SDC9_186547</name>
</gene>
<dbReference type="EMBL" id="VSSQ01094598">
    <property type="protein sequence ID" value="MPN39021.1"/>
    <property type="molecule type" value="Genomic_DNA"/>
</dbReference>
<evidence type="ECO:0008006" key="2">
    <source>
        <dbReference type="Google" id="ProtNLM"/>
    </source>
</evidence>
<comment type="caution">
    <text evidence="1">The sequence shown here is derived from an EMBL/GenBank/DDBJ whole genome shotgun (WGS) entry which is preliminary data.</text>
</comment>
<organism evidence="1">
    <name type="scientific">bioreactor metagenome</name>
    <dbReference type="NCBI Taxonomy" id="1076179"/>
    <lineage>
        <taxon>unclassified sequences</taxon>
        <taxon>metagenomes</taxon>
        <taxon>ecological metagenomes</taxon>
    </lineage>
</organism>
<sequence>MIISHCKTCLADFKIPKKILFIEDFPKGPNGKIQRRKLAELYEQLAGTGKNSGSLEH</sequence>